<evidence type="ECO:0000256" key="1">
    <source>
        <dbReference type="SAM" id="MobiDB-lite"/>
    </source>
</evidence>
<feature type="region of interest" description="Disordered" evidence="1">
    <location>
        <begin position="1"/>
        <end position="31"/>
    </location>
</feature>
<accession>A0AAD4VS94</accession>
<evidence type="ECO:0000313" key="3">
    <source>
        <dbReference type="Proteomes" id="UP001054821"/>
    </source>
</evidence>
<reference evidence="2 3" key="1">
    <citation type="journal article" date="2022" name="G3 (Bethesda)">
        <title>Whole-genome sequence and methylome profiling of the almond [Prunus dulcis (Mill.) D.A. Webb] cultivar 'Nonpareil'.</title>
        <authorList>
            <person name="D'Amico-Willman K.M."/>
            <person name="Ouma W.Z."/>
            <person name="Meulia T."/>
            <person name="Sideli G.M."/>
            <person name="Gradziel T.M."/>
            <person name="Fresnedo-Ramirez J."/>
        </authorList>
    </citation>
    <scope>NUCLEOTIDE SEQUENCE [LARGE SCALE GENOMIC DNA]</scope>
    <source>
        <strain evidence="2">Clone GOH B32 T37-40</strain>
    </source>
</reference>
<sequence>MCRTHPESLKGDPGARQLPKGNHPKGCAEHTRSLSRGTLVLANFLREITYEMCRTHPESLKGDPGARHLPKGNHSKGCAEHTRSLPRGTLVVANFLREITYEMCRTRPESLKGDPGARHLPKGNHIRDVQNTPGVPQGGPWYSQISKGGRAIKA</sequence>
<organism evidence="2 3">
    <name type="scientific">Prunus dulcis</name>
    <name type="common">Almond</name>
    <name type="synonym">Amygdalus dulcis</name>
    <dbReference type="NCBI Taxonomy" id="3755"/>
    <lineage>
        <taxon>Eukaryota</taxon>
        <taxon>Viridiplantae</taxon>
        <taxon>Streptophyta</taxon>
        <taxon>Embryophyta</taxon>
        <taxon>Tracheophyta</taxon>
        <taxon>Spermatophyta</taxon>
        <taxon>Magnoliopsida</taxon>
        <taxon>eudicotyledons</taxon>
        <taxon>Gunneridae</taxon>
        <taxon>Pentapetalae</taxon>
        <taxon>rosids</taxon>
        <taxon>fabids</taxon>
        <taxon>Rosales</taxon>
        <taxon>Rosaceae</taxon>
        <taxon>Amygdaloideae</taxon>
        <taxon>Amygdaleae</taxon>
        <taxon>Prunus</taxon>
    </lineage>
</organism>
<protein>
    <submittedName>
        <fullName evidence="2">Uncharacterized protein</fullName>
    </submittedName>
</protein>
<name>A0AAD4VS94_PRUDU</name>
<gene>
    <name evidence="2" type="ORF">L3X38_028319</name>
</gene>
<feature type="compositionally biased region" description="Basic and acidic residues" evidence="1">
    <location>
        <begin position="1"/>
        <end position="10"/>
    </location>
</feature>
<keyword evidence="3" id="KW-1185">Reference proteome</keyword>
<dbReference type="EMBL" id="JAJFAZ020000005">
    <property type="protein sequence ID" value="KAI5328922.1"/>
    <property type="molecule type" value="Genomic_DNA"/>
</dbReference>
<feature type="region of interest" description="Disordered" evidence="1">
    <location>
        <begin position="59"/>
        <end position="81"/>
    </location>
</feature>
<comment type="caution">
    <text evidence="2">The sequence shown here is derived from an EMBL/GenBank/DDBJ whole genome shotgun (WGS) entry which is preliminary data.</text>
</comment>
<dbReference type="Proteomes" id="UP001054821">
    <property type="component" value="Chromosome 5"/>
</dbReference>
<proteinExistence type="predicted"/>
<dbReference type="AlphaFoldDB" id="A0AAD4VS94"/>
<evidence type="ECO:0000313" key="2">
    <source>
        <dbReference type="EMBL" id="KAI5328922.1"/>
    </source>
</evidence>
<feature type="region of interest" description="Disordered" evidence="1">
    <location>
        <begin position="110"/>
        <end position="154"/>
    </location>
</feature>